<dbReference type="OrthoDB" id="2682222at2759"/>
<protein>
    <submittedName>
        <fullName evidence="1">11902_t:CDS:1</fullName>
    </submittedName>
</protein>
<sequence>MRQGKLSELIHSSQGCENLDHDPDGHEVVPQSQLIISRQAFRNN</sequence>
<dbReference type="AlphaFoldDB" id="A0A9W4WWM9"/>
<evidence type="ECO:0000313" key="1">
    <source>
        <dbReference type="EMBL" id="CAI2192191.1"/>
    </source>
</evidence>
<dbReference type="EMBL" id="CAMKVN010008101">
    <property type="protein sequence ID" value="CAI2192191.1"/>
    <property type="molecule type" value="Genomic_DNA"/>
</dbReference>
<evidence type="ECO:0000313" key="2">
    <source>
        <dbReference type="Proteomes" id="UP001153678"/>
    </source>
</evidence>
<accession>A0A9W4WWM9</accession>
<reference evidence="1" key="1">
    <citation type="submission" date="2022-08" db="EMBL/GenBank/DDBJ databases">
        <authorList>
            <person name="Kallberg Y."/>
            <person name="Tangrot J."/>
            <person name="Rosling A."/>
        </authorList>
    </citation>
    <scope>NUCLEOTIDE SEQUENCE</scope>
    <source>
        <strain evidence="1">Wild A</strain>
    </source>
</reference>
<dbReference type="Proteomes" id="UP001153678">
    <property type="component" value="Unassembled WGS sequence"/>
</dbReference>
<gene>
    <name evidence="1" type="ORF">FWILDA_LOCUS15453</name>
</gene>
<proteinExistence type="predicted"/>
<feature type="non-terminal residue" evidence="1">
    <location>
        <position position="44"/>
    </location>
</feature>
<keyword evidence="2" id="KW-1185">Reference proteome</keyword>
<name>A0A9W4WWM9_9GLOM</name>
<comment type="caution">
    <text evidence="1">The sequence shown here is derived from an EMBL/GenBank/DDBJ whole genome shotgun (WGS) entry which is preliminary data.</text>
</comment>
<organism evidence="1 2">
    <name type="scientific">Funneliformis geosporum</name>
    <dbReference type="NCBI Taxonomy" id="1117311"/>
    <lineage>
        <taxon>Eukaryota</taxon>
        <taxon>Fungi</taxon>
        <taxon>Fungi incertae sedis</taxon>
        <taxon>Mucoromycota</taxon>
        <taxon>Glomeromycotina</taxon>
        <taxon>Glomeromycetes</taxon>
        <taxon>Glomerales</taxon>
        <taxon>Glomeraceae</taxon>
        <taxon>Funneliformis</taxon>
    </lineage>
</organism>